<reference evidence="6" key="3">
    <citation type="submission" date="2015-06" db="EMBL/GenBank/DDBJ databases">
        <authorList>
            <person name="Diene S.M."/>
            <person name="Von Dach E."/>
            <person name="Fankhauser C."/>
            <person name="Schrenzel J."/>
            <person name="Harbarth S."/>
            <person name="Francois P."/>
        </authorList>
    </citation>
    <scope>NUCLEOTIDE SEQUENCE</scope>
    <source>
        <strain evidence="6">MRSA_S26</strain>
    </source>
</reference>
<dbReference type="EMBL" id="JAALTR010000122">
    <property type="protein sequence ID" value="NGW66618.1"/>
    <property type="molecule type" value="Genomic_DNA"/>
</dbReference>
<dbReference type="EMBL" id="JAAFLG010000017">
    <property type="protein sequence ID" value="NDP56660.1"/>
    <property type="molecule type" value="Genomic_DNA"/>
</dbReference>
<reference evidence="15 34" key="13">
    <citation type="submission" date="2020-02" db="EMBL/GenBank/DDBJ databases">
        <title>Detection of Heterogeneous Vancomycin Intermediate Resistance in Methicillin Resistant Staphylococcus aureus Isolates from Latin-America.</title>
        <authorList>
            <person name="Castro-Cardozo B."/>
            <person name="Berrio M."/>
            <person name="Vargas M.L."/>
            <person name="Carvajal L.P."/>
            <person name="Millan L.V."/>
            <person name="Rios R."/>
            <person name="Hernandez A."/>
            <person name="Rincon S.L."/>
            <person name="Cubides P."/>
            <person name="Forero E."/>
            <person name="Dinh A."/>
            <person name="Seas C."/>
            <person name="Munita J.M."/>
            <person name="Arias C.A."/>
            <person name="Reyes J."/>
            <person name="Diaz L."/>
        </authorList>
    </citation>
    <scope>NUCLEOTIDE SEQUENCE [LARGE SCALE GENOMIC DNA]</scope>
    <source>
        <strain evidence="15 34">UG255</strain>
    </source>
</reference>
<reference evidence="18 25" key="6">
    <citation type="submission" date="2017-11" db="EMBL/GenBank/DDBJ databases">
        <authorList>
            <person name="Founou R.C."/>
            <person name="Founou L."/>
            <person name="Allam M."/>
            <person name="Ismail A."/>
            <person name="Essack S.Y."/>
        </authorList>
    </citation>
    <scope>NUCLEOTIDE SEQUENCE [LARGE SCALE GENOMIC DNA]</scope>
    <source>
        <strain evidence="18 25">G703N2B1</strain>
    </source>
</reference>
<evidence type="ECO:0000313" key="17">
    <source>
        <dbReference type="EMBL" id="NUY69770.1"/>
    </source>
</evidence>
<dbReference type="RefSeq" id="WP_001788758.1">
    <property type="nucleotide sequence ID" value="NC_021670.1"/>
</dbReference>
<evidence type="ECO:0000313" key="37">
    <source>
        <dbReference type="Proteomes" id="UP000502818"/>
    </source>
</evidence>
<evidence type="ECO:0000313" key="12">
    <source>
        <dbReference type="EMBL" id="MVM11682.1"/>
    </source>
</evidence>
<dbReference type="EMBL" id="JAAJIY010000009">
    <property type="protein sequence ID" value="NGK20787.1"/>
    <property type="molecule type" value="Genomic_DNA"/>
</dbReference>
<evidence type="ECO:0000313" key="18">
    <source>
        <dbReference type="EMBL" id="PPJ75573.1"/>
    </source>
</evidence>
<evidence type="ECO:0000313" key="28">
    <source>
        <dbReference type="Proteomes" id="UP000433366"/>
    </source>
</evidence>
<reference evidence="4" key="1">
    <citation type="journal article" date="2015" name="J. Infect. Dis.">
        <title>Parallel Epidemics of Community-Associated Methicillin-Resistant Staphylococcus aureus USA300 Infection in North and South America.</title>
        <authorList>
            <person name="Planet P.J."/>
            <person name="Diaz L."/>
            <person name="Kolokotronis S.O."/>
            <person name="Narechania A."/>
            <person name="Reyes J."/>
            <person name="Xing G."/>
            <person name="Rincon S."/>
            <person name="Smith H."/>
            <person name="Panesso D."/>
            <person name="Ryan C."/>
            <person name="Smith D.P."/>
            <person name="Guzman M."/>
            <person name="Zurita J."/>
            <person name="Sebra R."/>
            <person name="Deikus G."/>
            <person name="Nolan R.L."/>
            <person name="Tenover F.C."/>
            <person name="Weinstock G.M."/>
            <person name="Robinson D.A."/>
            <person name="Arias C.A."/>
        </authorList>
    </citation>
    <scope>NUCLEOTIDE SEQUENCE</scope>
    <source>
        <strain evidence="4">CA15</strain>
        <strain evidence="5">M121</strain>
    </source>
</reference>
<evidence type="ECO:0000313" key="29">
    <source>
        <dbReference type="Proteomes" id="UP000434412"/>
    </source>
</evidence>
<dbReference type="EMBL" id="CP053070">
    <property type="protein sequence ID" value="QJR07465.1"/>
    <property type="molecule type" value="Genomic_DNA"/>
</dbReference>
<evidence type="ECO:0000313" key="22">
    <source>
        <dbReference type="EMBL" id="TXL46790.1"/>
    </source>
</evidence>
<evidence type="ECO:0000313" key="21">
    <source>
        <dbReference type="EMBL" id="RZI06169.1"/>
    </source>
</evidence>
<evidence type="ECO:0000313" key="16">
    <source>
        <dbReference type="EMBL" id="NUY12090.1"/>
    </source>
</evidence>
<evidence type="ECO:0000313" key="11">
    <source>
        <dbReference type="EMBL" id="MVL44681.1"/>
    </source>
</evidence>
<evidence type="ECO:0000313" key="3">
    <source>
        <dbReference type="EMBL" id="KIT95874.1"/>
    </source>
</evidence>
<evidence type="ECO:0000313" key="30">
    <source>
        <dbReference type="Proteomes" id="UP000451682"/>
    </source>
</evidence>
<evidence type="ECO:0000313" key="35">
    <source>
        <dbReference type="Proteomes" id="UP000478431"/>
    </source>
</evidence>
<evidence type="ECO:0000313" key="14">
    <source>
        <dbReference type="EMBL" id="NGK20787.1"/>
    </source>
</evidence>
<evidence type="ECO:0000313" key="33">
    <source>
        <dbReference type="Proteomes" id="UP000471199"/>
    </source>
</evidence>
<dbReference type="Proteomes" id="UP000561555">
    <property type="component" value="Unassembled WGS sequence"/>
</dbReference>
<evidence type="ECO:0000313" key="10">
    <source>
        <dbReference type="EMBL" id="MVK35508.1"/>
    </source>
</evidence>
<evidence type="ECO:0000313" key="9">
    <source>
        <dbReference type="EMBL" id="MVI54619.1"/>
    </source>
</evidence>
<dbReference type="Proteomes" id="UP000463077">
    <property type="component" value="Unassembled WGS sequence"/>
</dbReference>
<evidence type="ECO:0000313" key="31">
    <source>
        <dbReference type="Proteomes" id="UP000463077"/>
    </source>
</evidence>
<dbReference type="EMBL" id="LALJ01000013">
    <property type="protein sequence ID" value="KMR36494.1"/>
    <property type="molecule type" value="Genomic_DNA"/>
</dbReference>
<dbReference type="Proteomes" id="UP000052129">
    <property type="component" value="Unassembled WGS sequence"/>
</dbReference>
<name>A0A0D1GVM0_STAAU</name>
<evidence type="ECO:0000313" key="15">
    <source>
        <dbReference type="EMBL" id="NGW66618.1"/>
    </source>
</evidence>
<dbReference type="Proteomes" id="UP001200271">
    <property type="component" value="Unassembled WGS sequence"/>
</dbReference>
<dbReference type="EMBL" id="WPRH01000136">
    <property type="protein sequence ID" value="MVI54619.1"/>
    <property type="molecule type" value="Genomic_DNA"/>
</dbReference>
<evidence type="ECO:0000313" key="2">
    <source>
        <dbReference type="EMBL" id="ATC71466.1"/>
    </source>
</evidence>
<evidence type="ECO:0000313" key="13">
    <source>
        <dbReference type="EMBL" id="NDP56660.1"/>
    </source>
</evidence>
<reference evidence="7" key="16">
    <citation type="journal article" date="2021" name="Front Med (Lausanne)">
        <title>The Prevalence and Determinants of Fusidic Acid Resistance Among Methicillin-Resistant Staphylococcus aureus Clinical Isolates in China.</title>
        <authorList>
            <person name="Zhao H."/>
            <person name="Wang X."/>
            <person name="Wang B."/>
            <person name="Xu Y."/>
            <person name="Rao L."/>
            <person name="Wan B."/>
            <person name="Guo Y."/>
            <person name="Wu X."/>
            <person name="Yu J."/>
            <person name="Chen L."/>
            <person name="Li M."/>
            <person name="Yu F."/>
        </authorList>
    </citation>
    <scope>NUCLEOTIDE SEQUENCE</scope>
    <source>
        <strain evidence="7">NC-4</strain>
    </source>
</reference>
<dbReference type="KEGG" id="sams:NI36_06700"/>
<dbReference type="EMBL" id="JAANDN010000127">
    <property type="protein sequence ID" value="NUY69770.1"/>
    <property type="molecule type" value="Genomic_DNA"/>
</dbReference>
<reference evidence="14 35" key="14">
    <citation type="submission" date="2020-02" db="EMBL/GenBank/DDBJ databases">
        <title>Novel Insights Into The Classification of Staphylococcal Beta-Lactamases In Relation To The Cefazolin Inoculum Effect.</title>
        <authorList>
            <person name="Carvajal L.P."/>
            <person name="Rincon S."/>
            <person name="Echeverri A."/>
            <person name="Porras J."/>
            <person name="Rios R."/>
            <person name="Ordonez K."/>
            <person name="Seas C."/>
            <person name="Gomez-Villegas S."/>
            <person name="Diaz L."/>
            <person name="Arias C.A."/>
            <person name="Reyes J."/>
        </authorList>
    </citation>
    <scope>NUCLEOTIDE SEQUENCE [LARGE SCALE GENOMIC DNA]</scope>
    <source>
        <strain evidence="14 35">UP127</strain>
    </source>
</reference>
<dbReference type="AlphaFoldDB" id="A0A0D1GVM0"/>
<evidence type="ECO:0000313" key="38">
    <source>
        <dbReference type="Proteomes" id="UP000547874"/>
    </source>
</evidence>
<dbReference type="Proteomes" id="UP000294017">
    <property type="component" value="Unassembled WGS sequence"/>
</dbReference>
<evidence type="ECO:0000313" key="8">
    <source>
        <dbReference type="EMBL" id="MUG52333.1"/>
    </source>
</evidence>
<dbReference type="EMBL" id="JAANEC010000064">
    <property type="protein sequence ID" value="NUY12090.1"/>
    <property type="molecule type" value="Genomic_DNA"/>
</dbReference>
<evidence type="ECO:0000313" key="23">
    <source>
        <dbReference type="Proteomes" id="UP000032274"/>
    </source>
</evidence>
<dbReference type="SMR" id="A0A0D1GVM0"/>
<evidence type="ECO:0000313" key="26">
    <source>
        <dbReference type="Proteomes" id="UP000293434"/>
    </source>
</evidence>
<gene>
    <name evidence="6" type="ORF">ACR79_02600</name>
    <name evidence="2" type="ORF">CNH36_07290</name>
    <name evidence="18" type="ORF">CV021_04540</name>
    <name evidence="22" type="ORF">DQU50_02940</name>
    <name evidence="20" type="ORF">EIG94_10235</name>
    <name evidence="21" type="ORF">EIH03_11555</name>
    <name evidence="5" type="ORF">EP54_13895</name>
    <name evidence="4" type="ORF">EQ90_07375</name>
    <name evidence="14" type="ORF">G0Z31_04550</name>
    <name evidence="15" type="ORF">G6Y24_03785</name>
    <name evidence="8" type="ORF">GAY54_07165</name>
    <name evidence="9" type="ORF">GO793_01940</name>
    <name evidence="10" type="ORF">GO814_10205</name>
    <name evidence="11" type="ORF">GO941_04150</name>
    <name evidence="12" type="ORF">GO942_13525</name>
    <name evidence="16" type="ORF">GQX37_05965</name>
    <name evidence="17" type="ORF">GQX52_14350</name>
    <name evidence="13" type="ORF">GZ130_08590</name>
    <name evidence="19" type="ORF">HH313_001320</name>
    <name evidence="7" type="ORF">LB359_07745</name>
    <name evidence="3" type="ORF">QU38_13165</name>
</gene>
<dbReference type="EMBL" id="WFHO01000011">
    <property type="protein sequence ID" value="MUG52333.1"/>
    <property type="molecule type" value="Genomic_DNA"/>
</dbReference>
<protein>
    <submittedName>
        <fullName evidence="14">Uncharacterized protein</fullName>
    </submittedName>
</protein>
<evidence type="ECO:0000313" key="5">
    <source>
        <dbReference type="EMBL" id="KMR55737.1"/>
    </source>
</evidence>
<evidence type="ECO:0000313" key="36">
    <source>
        <dbReference type="Proteomes" id="UP000478867"/>
    </source>
</evidence>
<organism evidence="14 35">
    <name type="scientific">Staphylococcus aureus</name>
    <dbReference type="NCBI Taxonomy" id="1280"/>
    <lineage>
        <taxon>Bacteria</taxon>
        <taxon>Bacillati</taxon>
        <taxon>Bacillota</taxon>
        <taxon>Bacilli</taxon>
        <taxon>Bacillales</taxon>
        <taxon>Staphylococcaceae</taxon>
        <taxon>Staphylococcus</taxon>
    </lineage>
</organism>
<reference evidence="22 30" key="7">
    <citation type="submission" date="2018-06" db="EMBL/GenBank/DDBJ databases">
        <title>Whole genome sequencing to identify and define MRSA outbreaks.</title>
        <authorList>
            <person name="Sullivan M.J."/>
            <person name="Altman D.R."/>
            <person name="Chacko K."/>
            <person name="Ciferri B."/>
            <person name="Webster E."/>
            <person name="Deikus G."/>
            <person name="Lewis M."/>
            <person name="Khan Z."/>
            <person name="Beckford C."/>
            <person name="Rendo A."/>
            <person name="Samaroo F."/>
            <person name="Sebra R."/>
            <person name="Karam-Howlin R."/>
            <person name="Southwick K."/>
            <person name="Adams E."/>
            <person name="Ying L."/>
            <person name="Kornblum J."/>
            <person name="Factor S."/>
            <person name="Danesh Yazdi M."/>
            <person name="Dingle T."/>
            <person name="Hamula C."/>
            <person name="Bashir A."/>
            <person name="Schadt E."/>
            <person name="Kasarskis A."/>
            <person name="Patel G."/>
            <person name="Wallach F."/>
            <person name="Gibbs K."/>
            <person name="Van Bakel H."/>
        </authorList>
    </citation>
    <scope>NUCLEOTIDE SEQUENCE [LARGE SCALE GENOMIC DNA]</scope>
    <source>
        <strain evidence="22">Pt013</strain>
        <strain evidence="30">pt013</strain>
    </source>
</reference>
<evidence type="ECO:0000313" key="32">
    <source>
        <dbReference type="Proteomes" id="UP000466646"/>
    </source>
</evidence>
<reference evidence="6" key="4">
    <citation type="journal article" date="2016" name="J. Infect. Dis.">
        <title>Comparative Genomics of Community-Associated Methicillin-Resistant Staphylococcus aureus Shows the Emergence of Clone ST8-USA300 in Geneva, Switzerland.</title>
        <authorList>
            <person name="Von Dach E."/>
            <person name="Diene S.M."/>
            <person name="Fankhauser C."/>
            <person name="Schrenzel J."/>
            <person name="Harbarth S."/>
            <person name="Francois P."/>
        </authorList>
    </citation>
    <scope>NUCLEOTIDE SEQUENCE</scope>
    <source>
        <strain evidence="6">MRSA_S26</strain>
    </source>
</reference>
<reference evidence="13 32" key="12">
    <citation type="submission" date="2020-01" db="EMBL/GenBank/DDBJ databases">
        <title>Analysis of Virulence and Antimicrobial Resistance Gene Carriage in Staphylococcus aureus Infections in Equids Using Whole Genome Sequencing.</title>
        <authorList>
            <person name="Little S.V."/>
            <person name="Hillhouse A.E."/>
            <person name="Cohen N.D."/>
            <person name="Lawhon S.D."/>
            <person name="Bryan L.K."/>
        </authorList>
    </citation>
    <scope>NUCLEOTIDE SEQUENCE [LARGE SCALE GENOMIC DNA]</scope>
    <source>
        <strain evidence="13 32">61-017</strain>
    </source>
</reference>
<dbReference type="Proteomes" id="UP000502818">
    <property type="component" value="Chromosome"/>
</dbReference>
<dbReference type="Proteomes" id="UP000451682">
    <property type="component" value="Unassembled WGS sequence"/>
</dbReference>
<dbReference type="EMBL" id="WPVZ01000283">
    <property type="protein sequence ID" value="MVL44681.1"/>
    <property type="molecule type" value="Genomic_DNA"/>
</dbReference>
<evidence type="ECO:0000313" key="20">
    <source>
        <dbReference type="EMBL" id="RZH92251.1"/>
    </source>
</evidence>
<dbReference type="Proteomes" id="UP000478431">
    <property type="component" value="Unassembled WGS sequence"/>
</dbReference>
<dbReference type="EMBL" id="PGWZ01000324">
    <property type="protein sequence ID" value="PPJ75573.1"/>
    <property type="molecule type" value="Genomic_DNA"/>
</dbReference>
<dbReference type="Proteomes" id="UP000217245">
    <property type="component" value="Chromosome"/>
</dbReference>
<dbReference type="EMBL" id="JXIG01000629">
    <property type="protein sequence ID" value="KIT95874.1"/>
    <property type="molecule type" value="Genomic_DNA"/>
</dbReference>
<reference evidence="2 24" key="5">
    <citation type="submission" date="2017-09" db="EMBL/GenBank/DDBJ databases">
        <title>A single nucleotide polymorphism in the Staphylococcus aureus virulence regulator SaeR abolishes pathogenesis.</title>
        <authorList>
            <person name="Copin R.J."/>
            <person name="Sause W."/>
            <person name="Shopsin B."/>
            <person name="Torres V.J."/>
        </authorList>
    </citation>
    <scope>NUCLEOTIDE SEQUENCE [LARGE SCALE GENOMIC DNA]</scope>
    <source>
        <strain evidence="24">Newman</strain>
        <strain evidence="2">Newman_D2C</strain>
    </source>
</reference>
<dbReference type="EMBL" id="LFVP01000002">
    <property type="protein sequence ID" value="KSA80615.1"/>
    <property type="molecule type" value="Genomic_DNA"/>
</dbReference>
<dbReference type="EMBL" id="RQTF01000232">
    <property type="protein sequence ID" value="RZI06169.1"/>
    <property type="molecule type" value="Genomic_DNA"/>
</dbReference>
<feature type="transmembrane region" description="Helical" evidence="1">
    <location>
        <begin position="12"/>
        <end position="33"/>
    </location>
</feature>
<dbReference type="EMBL" id="WPTS01000029">
    <property type="protein sequence ID" value="MVK35508.1"/>
    <property type="molecule type" value="Genomic_DNA"/>
</dbReference>
<dbReference type="EMBL" id="RQTC01000175">
    <property type="protein sequence ID" value="RZH92251.1"/>
    <property type="molecule type" value="Genomic_DNA"/>
</dbReference>
<dbReference type="Proteomes" id="UP000433366">
    <property type="component" value="Unassembled WGS sequence"/>
</dbReference>
<accession>A0A1E8WYI2</accession>
<proteinExistence type="predicted"/>
<reference evidence="19 37" key="15">
    <citation type="submission" date="2020-04" db="EMBL/GenBank/DDBJ databases">
        <authorList>
            <person name="Kim J.-M."/>
            <person name="Chung S.H."/>
            <person name="Kim I."/>
            <person name="Kim J.-S."/>
        </authorList>
    </citation>
    <scope>NUCLEOTIDE SEQUENCE [LARGE SCALE GENOMIC DNA]</scope>
    <source>
        <strain evidence="19">HL20709</strain>
    </source>
</reference>
<accession>A0A133QCK1</accession>
<evidence type="ECO:0000313" key="19">
    <source>
        <dbReference type="EMBL" id="QJR07465.1"/>
    </source>
</evidence>
<keyword evidence="1" id="KW-0812">Transmembrane</keyword>
<sequence>MKKGLINPKLSVLHGRFVTVKGICMVSLMLVILHKWTVFIQHLMNILSGGESIIE</sequence>
<dbReference type="EMBL" id="JAIUEN010000052">
    <property type="protein sequence ID" value="MCE3362239.1"/>
    <property type="molecule type" value="Genomic_DNA"/>
</dbReference>
<evidence type="ECO:0000313" key="24">
    <source>
        <dbReference type="Proteomes" id="UP000217245"/>
    </source>
</evidence>
<evidence type="ECO:0000313" key="7">
    <source>
        <dbReference type="EMBL" id="MCE3362239.1"/>
    </source>
</evidence>
<reference evidence="8 31" key="9">
    <citation type="journal article" date="2019" name="Int. J. Infect. Dis.">
        <title>Characterization of a community-acquired methicillin-resistant sequence type 338 Staphylococcus aureus strain containing a staphylococcal cassette chromosome mec type VT.</title>
        <authorList>
            <person name="Chen Y."/>
            <person name="Hong J."/>
            <person name="Chen Y."/>
            <person name="Wang H."/>
            <person name="Yu Y."/>
            <person name="Qu T."/>
        </authorList>
    </citation>
    <scope>NUCLEOTIDE SEQUENCE [LARGE SCALE GENOMIC DNA]</scope>
    <source>
        <strain evidence="8 31">LJ05</strain>
    </source>
</reference>
<keyword evidence="1" id="KW-1133">Transmembrane helix</keyword>
<accession>A0A0D1GVM0</accession>
<dbReference type="Proteomes" id="UP000466646">
    <property type="component" value="Unassembled WGS sequence"/>
</dbReference>
<reference evidence="28 29" key="10">
    <citation type="submission" date="2019-11" db="EMBL/GenBank/DDBJ databases">
        <title>Implementation of targeted gown and glove precautions to prevent Staphylococcus aureus acquisition in community-based nursing homes.</title>
        <authorList>
            <person name="Stine O.C."/>
        </authorList>
    </citation>
    <scope>NUCLEOTIDE SEQUENCE [LARGE SCALE GENOMIC DNA]</scope>
    <source>
        <strain evidence="12 36">S_1081.LBCF.DN</strain>
        <strain evidence="11 29">S_2023.LVRQ.AN</strain>
        <strain evidence="10 33">S_2062.LAUP.DI</strain>
        <strain evidence="9 28">S_4031.LGMP.AI</strain>
    </source>
</reference>
<evidence type="ECO:0000313" key="25">
    <source>
        <dbReference type="Proteomes" id="UP000238775"/>
    </source>
</evidence>
<dbReference type="Proteomes" id="UP000434412">
    <property type="component" value="Unassembled WGS sequence"/>
</dbReference>
<reference evidence="3 23" key="2">
    <citation type="submission" date="2015-01" db="EMBL/GenBank/DDBJ databases">
        <title>Characterization of Swiss Staphylococcus aureus strains involved in food poisoning.</title>
        <authorList>
            <person name="Crovadore J."/>
            <person name="Chablais R."/>
            <person name="Tonacini J."/>
            <person name="Schnyder B."/>
            <person name="Lefort F."/>
        </authorList>
    </citation>
    <scope>NUCLEOTIDE SEQUENCE [LARGE SCALE GENOMIC DNA]</scope>
    <source>
        <strain evidence="3 23">SA-120</strain>
    </source>
</reference>
<dbReference type="EMBL" id="QNXF01000002">
    <property type="protein sequence ID" value="TXL46790.1"/>
    <property type="molecule type" value="Genomic_DNA"/>
</dbReference>
<dbReference type="Proteomes" id="UP000547874">
    <property type="component" value="Unassembled WGS sequence"/>
</dbReference>
<evidence type="ECO:0000313" key="4">
    <source>
        <dbReference type="EMBL" id="KMR36494.1"/>
    </source>
</evidence>
<dbReference type="Proteomes" id="UP000032274">
    <property type="component" value="Unassembled WGS sequence"/>
</dbReference>
<dbReference type="EMBL" id="WPXC01000033">
    <property type="protein sequence ID" value="MVM11682.1"/>
    <property type="molecule type" value="Genomic_DNA"/>
</dbReference>
<evidence type="ECO:0000313" key="27">
    <source>
        <dbReference type="Proteomes" id="UP000294017"/>
    </source>
</evidence>
<dbReference type="Proteomes" id="UP000238775">
    <property type="component" value="Unassembled WGS sequence"/>
</dbReference>
<reference evidence="26 27" key="8">
    <citation type="submission" date="2018-11" db="EMBL/GenBank/DDBJ databases">
        <title>Genomic profiling of Staphylococcus species from a Poultry farm system in KwaZulu-Natal, South Africa.</title>
        <authorList>
            <person name="Amoako D.G."/>
            <person name="Somboro A.M."/>
            <person name="Abia A.L.K."/>
            <person name="Bester L.A."/>
            <person name="Essack S.Y."/>
        </authorList>
    </citation>
    <scope>NUCLEOTIDE SEQUENCE [LARGE SCALE GENOMIC DNA]</scope>
    <source>
        <strain evidence="21 27">SA12</strain>
        <strain evidence="20 26">SA9</strain>
    </source>
</reference>
<dbReference type="EMBL" id="LALQ01000085">
    <property type="protein sequence ID" value="KMR55737.1"/>
    <property type="molecule type" value="Genomic_DNA"/>
</dbReference>
<keyword evidence="1" id="KW-0472">Membrane</keyword>
<reference evidence="7" key="17">
    <citation type="submission" date="2023-08" db="EMBL/GenBank/DDBJ databases">
        <authorList>
            <person name="Zhao H."/>
            <person name="Wang X."/>
        </authorList>
    </citation>
    <scope>NUCLEOTIDE SEQUENCE</scope>
    <source>
        <strain evidence="7">NC-4</strain>
    </source>
</reference>
<dbReference type="EMBL" id="CP023391">
    <property type="protein sequence ID" value="ATC71466.1"/>
    <property type="molecule type" value="Genomic_DNA"/>
</dbReference>
<dbReference type="Proteomes" id="UP000478867">
    <property type="component" value="Unassembled WGS sequence"/>
</dbReference>
<dbReference type="Proteomes" id="UP000471199">
    <property type="component" value="Unassembled WGS sequence"/>
</dbReference>
<evidence type="ECO:0000313" key="6">
    <source>
        <dbReference type="EMBL" id="KSA80615.1"/>
    </source>
</evidence>
<dbReference type="Proteomes" id="UP000473113">
    <property type="component" value="Unassembled WGS sequence"/>
</dbReference>
<evidence type="ECO:0000256" key="1">
    <source>
        <dbReference type="SAM" id="Phobius"/>
    </source>
</evidence>
<evidence type="ECO:0000313" key="34">
    <source>
        <dbReference type="Proteomes" id="UP000473113"/>
    </source>
</evidence>
<evidence type="ECO:0000313" key="39">
    <source>
        <dbReference type="Proteomes" id="UP000561555"/>
    </source>
</evidence>
<reference evidence="38 39" key="11">
    <citation type="journal article" date="2020" name="J. Antimicrob. Chemother.">
        <title>Detection of heterogeneous vancomycin intermediate resistance in MRSA isolates from Latin America.</title>
        <authorList>
            <person name="Castro B.E."/>
            <person name="Berrio M."/>
            <person name="Vargas M.L."/>
            <person name="Carvajal L.P."/>
            <person name="Millan L.V."/>
            <person name="Rios R."/>
            <person name="Hernandez A.K."/>
            <person name="Rincon S."/>
            <person name="Cubides P."/>
            <person name="Forero E."/>
            <person name="Dinh A."/>
            <person name="Seas C."/>
            <person name="Munita J.M."/>
            <person name="Arias C.A."/>
            <person name="Reyes J."/>
            <person name="Diaz L."/>
        </authorList>
    </citation>
    <scope>NUCLEOTIDE SEQUENCE [LARGE SCALE GENOMIC DNA]</scope>
    <source>
        <strain evidence="16 38">UE1097</strain>
        <strain evidence="17 39">UP89</strain>
    </source>
</reference>
<dbReference type="Proteomes" id="UP000293434">
    <property type="component" value="Unassembled WGS sequence"/>
</dbReference>